<evidence type="ECO:0000256" key="1">
    <source>
        <dbReference type="SAM" id="MobiDB-lite"/>
    </source>
</evidence>
<dbReference type="InterPro" id="IPR036390">
    <property type="entry name" value="WH_DNA-bd_sf"/>
</dbReference>
<dbReference type="GO" id="GO:0003677">
    <property type="term" value="F:DNA binding"/>
    <property type="evidence" value="ECO:0007669"/>
    <property type="project" value="UniProtKB-KW"/>
</dbReference>
<organism evidence="3 4">
    <name type="scientific">Spelaeicoccus albus</name>
    <dbReference type="NCBI Taxonomy" id="1280376"/>
    <lineage>
        <taxon>Bacteria</taxon>
        <taxon>Bacillati</taxon>
        <taxon>Actinomycetota</taxon>
        <taxon>Actinomycetes</taxon>
        <taxon>Micrococcales</taxon>
        <taxon>Brevibacteriaceae</taxon>
        <taxon>Spelaeicoccus</taxon>
    </lineage>
</organism>
<keyword evidence="3" id="KW-0238">DNA-binding</keyword>
<comment type="caution">
    <text evidence="3">The sequence shown here is derived from an EMBL/GenBank/DDBJ whole genome shotgun (WGS) entry which is preliminary data.</text>
</comment>
<dbReference type="InterPro" id="IPR036388">
    <property type="entry name" value="WH-like_DNA-bd_sf"/>
</dbReference>
<feature type="region of interest" description="Disordered" evidence="1">
    <location>
        <begin position="188"/>
        <end position="212"/>
    </location>
</feature>
<dbReference type="SUPFAM" id="SSF46785">
    <property type="entry name" value="Winged helix' DNA-binding domain"/>
    <property type="match status" value="1"/>
</dbReference>
<evidence type="ECO:0000259" key="2">
    <source>
        <dbReference type="Pfam" id="PF03551"/>
    </source>
</evidence>
<evidence type="ECO:0000313" key="4">
    <source>
        <dbReference type="Proteomes" id="UP000539111"/>
    </source>
</evidence>
<evidence type="ECO:0000313" key="3">
    <source>
        <dbReference type="EMBL" id="NYI67386.1"/>
    </source>
</evidence>
<dbReference type="PANTHER" id="PTHR43252:SF7">
    <property type="entry name" value="TRANSCRIPTIONAL REGULATOR YQJI"/>
    <property type="match status" value="1"/>
</dbReference>
<reference evidence="3 4" key="1">
    <citation type="submission" date="2020-07" db="EMBL/GenBank/DDBJ databases">
        <title>Sequencing the genomes of 1000 actinobacteria strains.</title>
        <authorList>
            <person name="Klenk H.-P."/>
        </authorList>
    </citation>
    <scope>NUCLEOTIDE SEQUENCE [LARGE SCALE GENOMIC DNA]</scope>
    <source>
        <strain evidence="3 4">DSM 26341</strain>
    </source>
</reference>
<gene>
    <name evidence="3" type="ORF">BJY26_001692</name>
</gene>
<feature type="domain" description="Transcription regulator PadR N-terminal" evidence="2">
    <location>
        <begin position="15"/>
        <end position="90"/>
    </location>
</feature>
<dbReference type="Pfam" id="PF03551">
    <property type="entry name" value="PadR"/>
    <property type="match status" value="1"/>
</dbReference>
<dbReference type="InterPro" id="IPR005149">
    <property type="entry name" value="Tscrpt_reg_PadR_N"/>
</dbReference>
<dbReference type="Proteomes" id="UP000539111">
    <property type="component" value="Unassembled WGS sequence"/>
</dbReference>
<accession>A0A7Z0ADA9</accession>
<dbReference type="RefSeq" id="WP_179427315.1">
    <property type="nucleotide sequence ID" value="NZ_JACBZP010000001.1"/>
</dbReference>
<feature type="compositionally biased region" description="Polar residues" evidence="1">
    <location>
        <begin position="191"/>
        <end position="201"/>
    </location>
</feature>
<name>A0A7Z0ADA9_9MICO</name>
<proteinExistence type="predicted"/>
<keyword evidence="4" id="KW-1185">Reference proteome</keyword>
<feature type="compositionally biased region" description="Basic and acidic residues" evidence="1">
    <location>
        <begin position="202"/>
        <end position="212"/>
    </location>
</feature>
<protein>
    <submittedName>
        <fullName evidence="3">DNA-binding PadR family transcriptional regulator</fullName>
    </submittedName>
</protein>
<dbReference type="EMBL" id="JACBZP010000001">
    <property type="protein sequence ID" value="NYI67386.1"/>
    <property type="molecule type" value="Genomic_DNA"/>
</dbReference>
<dbReference type="AlphaFoldDB" id="A0A7Z0ADA9"/>
<dbReference type="Gene3D" id="1.10.10.10">
    <property type="entry name" value="Winged helix-like DNA-binding domain superfamily/Winged helix DNA-binding domain"/>
    <property type="match status" value="1"/>
</dbReference>
<sequence length="212" mass="23938">MIDAAKPLSALGISVLALLTEGPLHPYEMHQTFVERHEDQIVNIKPGTLYHTVNRLAASELIEISGTDRAGNRPERTTYAITATGRSRLQADVVGLLGTPVNEYPRFPQAIAEAHNLPREIVLDQLRSRIDAFRERLDEFALARAAVVGKNLPERFWLDIDYLEKMSAAEMNWLTSLVERLQSHELDWPDNNESLQPPTSDIHSDSPTRTHR</sequence>
<dbReference type="PANTHER" id="PTHR43252">
    <property type="entry name" value="TRANSCRIPTIONAL REGULATOR YQJI"/>
    <property type="match status" value="1"/>
</dbReference>